<evidence type="ECO:0000256" key="10">
    <source>
        <dbReference type="ARBA" id="ARBA00023014"/>
    </source>
</evidence>
<dbReference type="Gene3D" id="3.20.20.70">
    <property type="entry name" value="Aldolase class I"/>
    <property type="match status" value="1"/>
</dbReference>
<dbReference type="InterPro" id="IPR012837">
    <property type="entry name" value="NrdG"/>
</dbReference>
<reference evidence="14" key="2">
    <citation type="submission" date="2023-03" db="EMBL/GenBank/DDBJ databases">
        <authorList>
            <person name="Zhang Z."/>
        </authorList>
    </citation>
    <scope>NUCLEOTIDE SEQUENCE</scope>
    <source>
        <strain evidence="14">DSA</strain>
    </source>
</reference>
<dbReference type="NCBIfam" id="TIGR02491">
    <property type="entry name" value="NrdG"/>
    <property type="match status" value="1"/>
</dbReference>
<dbReference type="SUPFAM" id="SSF102114">
    <property type="entry name" value="Radical SAM enzymes"/>
    <property type="match status" value="1"/>
</dbReference>
<dbReference type="Pfam" id="PF13353">
    <property type="entry name" value="Fer4_12"/>
    <property type="match status" value="1"/>
</dbReference>
<dbReference type="CDD" id="cd01335">
    <property type="entry name" value="Radical_SAM"/>
    <property type="match status" value="1"/>
</dbReference>
<dbReference type="EMBL" id="JARPTC010000018">
    <property type="protein sequence ID" value="MDO7787988.1"/>
    <property type="molecule type" value="Genomic_DNA"/>
</dbReference>
<reference evidence="14" key="1">
    <citation type="journal article" date="2023" name="J. Hazard. Mater.">
        <title>Anaerobic biodegradation of pyrene and benzo[a]pyrene by a new sulfate-reducing Desulforamulus aquiferis strain DSA.</title>
        <authorList>
            <person name="Zhang Z."/>
            <person name="Sun J."/>
            <person name="Gong X."/>
            <person name="Wang C."/>
            <person name="Wang H."/>
        </authorList>
    </citation>
    <scope>NUCLEOTIDE SEQUENCE</scope>
    <source>
        <strain evidence="14">DSA</strain>
    </source>
</reference>
<evidence type="ECO:0000256" key="5">
    <source>
        <dbReference type="ARBA" id="ARBA00022485"/>
    </source>
</evidence>
<gene>
    <name evidence="14" type="primary">nrdG</name>
    <name evidence="14" type="ORF">P6N53_12220</name>
</gene>
<dbReference type="InterPro" id="IPR058240">
    <property type="entry name" value="rSAM_sf"/>
</dbReference>
<comment type="caution">
    <text evidence="14">The sequence shown here is derived from an EMBL/GenBank/DDBJ whole genome shotgun (WGS) entry which is preliminary data.</text>
</comment>
<accession>A0AAW7ZE39</accession>
<evidence type="ECO:0000256" key="8">
    <source>
        <dbReference type="ARBA" id="ARBA00023002"/>
    </source>
</evidence>
<dbReference type="InterPro" id="IPR013785">
    <property type="entry name" value="Aldolase_TIM"/>
</dbReference>
<evidence type="ECO:0000313" key="15">
    <source>
        <dbReference type="Proteomes" id="UP001172911"/>
    </source>
</evidence>
<organism evidence="14 15">
    <name type="scientific">Desulforamulus aquiferis</name>
    <dbReference type="NCBI Taxonomy" id="1397668"/>
    <lineage>
        <taxon>Bacteria</taxon>
        <taxon>Bacillati</taxon>
        <taxon>Bacillota</taxon>
        <taxon>Clostridia</taxon>
        <taxon>Eubacteriales</taxon>
        <taxon>Peptococcaceae</taxon>
        <taxon>Desulforamulus</taxon>
    </lineage>
</organism>
<dbReference type="SFLD" id="SFLDS00029">
    <property type="entry name" value="Radical_SAM"/>
    <property type="match status" value="1"/>
</dbReference>
<proteinExistence type="inferred from homology"/>
<evidence type="ECO:0000313" key="14">
    <source>
        <dbReference type="EMBL" id="MDO7787988.1"/>
    </source>
</evidence>
<dbReference type="PROSITE" id="PS01087">
    <property type="entry name" value="RADICAL_ACTIVATING"/>
    <property type="match status" value="1"/>
</dbReference>
<dbReference type="GO" id="GO:0046872">
    <property type="term" value="F:metal ion binding"/>
    <property type="evidence" value="ECO:0007669"/>
    <property type="project" value="UniProtKB-KW"/>
</dbReference>
<dbReference type="InterPro" id="IPR007197">
    <property type="entry name" value="rSAM"/>
</dbReference>
<keyword evidence="5" id="KW-0004">4Fe-4S</keyword>
<evidence type="ECO:0000256" key="6">
    <source>
        <dbReference type="ARBA" id="ARBA00022691"/>
    </source>
</evidence>
<name>A0AAW7ZE39_9FIRM</name>
<evidence type="ECO:0000256" key="1">
    <source>
        <dbReference type="ARBA" id="ARBA00001966"/>
    </source>
</evidence>
<comment type="cofactor">
    <cofactor evidence="1">
        <name>[4Fe-4S] cluster</name>
        <dbReference type="ChEBI" id="CHEBI:49883"/>
    </cofactor>
</comment>
<dbReference type="PIRSF" id="PIRSF000368">
    <property type="entry name" value="NrdG"/>
    <property type="match status" value="1"/>
</dbReference>
<evidence type="ECO:0000256" key="4">
    <source>
        <dbReference type="ARBA" id="ARBA00014281"/>
    </source>
</evidence>
<sequence>MKIRLGGITSNSVVDGPGLRTVVFFQGCPRHCPGCHNEELLTLEGGREISLEEAQQEIAATISPITKGITFSGGDPLLQKEGLYELLKSLRQAYPGLDFWVFTGYQFEELQDLPLLELVDVLVDGPFRQELRDWDLAFRGSSNQRIIDLSKTRHQGRLVEWQSPFL</sequence>
<dbReference type="SFLD" id="SFLDF00299">
    <property type="entry name" value="anaerobic_ribonucleoside-triph"/>
    <property type="match status" value="1"/>
</dbReference>
<keyword evidence="6" id="KW-0949">S-adenosyl-L-methionine</keyword>
<keyword evidence="8 12" id="KW-0560">Oxidoreductase</keyword>
<evidence type="ECO:0000256" key="2">
    <source>
        <dbReference type="ARBA" id="ARBA00003852"/>
    </source>
</evidence>
<evidence type="ECO:0000256" key="12">
    <source>
        <dbReference type="PIRNR" id="PIRNR000368"/>
    </source>
</evidence>
<dbReference type="GO" id="GO:0043365">
    <property type="term" value="F:[formate-C-acetyltransferase]-activating enzyme activity"/>
    <property type="evidence" value="ECO:0007669"/>
    <property type="project" value="InterPro"/>
</dbReference>
<keyword evidence="7" id="KW-0479">Metal-binding</keyword>
<evidence type="ECO:0000256" key="7">
    <source>
        <dbReference type="ARBA" id="ARBA00022723"/>
    </source>
</evidence>
<dbReference type="AlphaFoldDB" id="A0AAW7ZE39"/>
<keyword evidence="9" id="KW-0408">Iron</keyword>
<dbReference type="Proteomes" id="UP001172911">
    <property type="component" value="Unassembled WGS sequence"/>
</dbReference>
<dbReference type="SFLD" id="SFLDG01063">
    <property type="entry name" value="activating_enzymes__group_1"/>
    <property type="match status" value="1"/>
</dbReference>
<dbReference type="PROSITE" id="PS51918">
    <property type="entry name" value="RADICAL_SAM"/>
    <property type="match status" value="1"/>
</dbReference>
<dbReference type="RefSeq" id="WP_304543506.1">
    <property type="nucleotide sequence ID" value="NZ_JARPTC010000018.1"/>
</dbReference>
<dbReference type="PANTHER" id="PTHR30352">
    <property type="entry name" value="PYRUVATE FORMATE-LYASE-ACTIVATING ENZYME"/>
    <property type="match status" value="1"/>
</dbReference>
<keyword evidence="10" id="KW-0411">Iron-sulfur</keyword>
<evidence type="ECO:0000256" key="11">
    <source>
        <dbReference type="ARBA" id="ARBA00047365"/>
    </source>
</evidence>
<comment type="similarity">
    <text evidence="3 12">Belongs to the organic radical-activating enzymes family.</text>
</comment>
<dbReference type="InterPro" id="IPR001989">
    <property type="entry name" value="Radical_activat_CS"/>
</dbReference>
<dbReference type="EC" id="1.97.1.-" evidence="12"/>
<comment type="catalytic activity">
    <reaction evidence="11">
        <text>glycyl-[protein] + reduced [flavodoxin] + S-adenosyl-L-methionine = glycin-2-yl radical-[protein] + semiquinone [flavodoxin] + 5'-deoxyadenosine + L-methionine + H(+)</text>
        <dbReference type="Rhea" id="RHEA:61976"/>
        <dbReference type="Rhea" id="RHEA-COMP:10622"/>
        <dbReference type="Rhea" id="RHEA-COMP:14480"/>
        <dbReference type="Rhea" id="RHEA-COMP:15993"/>
        <dbReference type="Rhea" id="RHEA-COMP:15994"/>
        <dbReference type="ChEBI" id="CHEBI:15378"/>
        <dbReference type="ChEBI" id="CHEBI:17319"/>
        <dbReference type="ChEBI" id="CHEBI:29947"/>
        <dbReference type="ChEBI" id="CHEBI:32722"/>
        <dbReference type="ChEBI" id="CHEBI:57618"/>
        <dbReference type="ChEBI" id="CHEBI:57844"/>
        <dbReference type="ChEBI" id="CHEBI:59789"/>
        <dbReference type="ChEBI" id="CHEBI:140311"/>
    </reaction>
</comment>
<keyword evidence="15" id="KW-1185">Reference proteome</keyword>
<dbReference type="PANTHER" id="PTHR30352:SF2">
    <property type="entry name" value="ANAEROBIC RIBONUCLEOSIDE-TRIPHOSPHATE REDUCTASE-ACTIVATING PROTEIN"/>
    <property type="match status" value="1"/>
</dbReference>
<evidence type="ECO:0000256" key="9">
    <source>
        <dbReference type="ARBA" id="ARBA00023004"/>
    </source>
</evidence>
<comment type="function">
    <text evidence="2 12">Activation of anaerobic ribonucleoside-triphosphate reductase under anaerobic conditions by generation of an organic free radical, using S-adenosylmethionine and reduced flavodoxin as cosubstrates to produce 5'-deoxy-adenosine.</text>
</comment>
<protein>
    <recommendedName>
        <fullName evidence="4 12">Anaerobic ribonucleoside-triphosphate reductase-activating protein</fullName>
        <ecNumber evidence="12">1.97.1.-</ecNumber>
    </recommendedName>
</protein>
<feature type="domain" description="Radical SAM core" evidence="13">
    <location>
        <begin position="14"/>
        <end position="166"/>
    </location>
</feature>
<evidence type="ECO:0000256" key="3">
    <source>
        <dbReference type="ARBA" id="ARBA00009777"/>
    </source>
</evidence>
<dbReference type="InterPro" id="IPR034457">
    <property type="entry name" value="Organic_radical-activating"/>
</dbReference>
<dbReference type="GO" id="GO:0051539">
    <property type="term" value="F:4 iron, 4 sulfur cluster binding"/>
    <property type="evidence" value="ECO:0007669"/>
    <property type="project" value="UniProtKB-KW"/>
</dbReference>
<dbReference type="GO" id="GO:0004748">
    <property type="term" value="F:ribonucleoside-diphosphate reductase activity, thioredoxin disulfide as acceptor"/>
    <property type="evidence" value="ECO:0007669"/>
    <property type="project" value="TreeGrafter"/>
</dbReference>
<dbReference type="SFLD" id="SFLDG01066">
    <property type="entry name" value="organic_radical-activating_enz"/>
    <property type="match status" value="1"/>
</dbReference>
<evidence type="ECO:0000259" key="13">
    <source>
        <dbReference type="PROSITE" id="PS51918"/>
    </source>
</evidence>